<reference evidence="1" key="1">
    <citation type="journal article" date="2021" name="PeerJ">
        <title>Extensive microbial diversity within the chicken gut microbiome revealed by metagenomics and culture.</title>
        <authorList>
            <person name="Gilroy R."/>
            <person name="Ravi A."/>
            <person name="Getino M."/>
            <person name="Pursley I."/>
            <person name="Horton D.L."/>
            <person name="Alikhan N.F."/>
            <person name="Baker D."/>
            <person name="Gharbi K."/>
            <person name="Hall N."/>
            <person name="Watson M."/>
            <person name="Adriaenssens E.M."/>
            <person name="Foster-Nyarko E."/>
            <person name="Jarju S."/>
            <person name="Secka A."/>
            <person name="Antonio M."/>
            <person name="Oren A."/>
            <person name="Chaudhuri R.R."/>
            <person name="La Ragione R."/>
            <person name="Hildebrand F."/>
            <person name="Pallen M.J."/>
        </authorList>
    </citation>
    <scope>NUCLEOTIDE SEQUENCE</scope>
    <source>
        <strain evidence="1">1277</strain>
    </source>
</reference>
<organism evidence="1 2">
    <name type="scientific">Romboutsia timonensis</name>
    <dbReference type="NCBI Taxonomy" id="1776391"/>
    <lineage>
        <taxon>Bacteria</taxon>
        <taxon>Bacillati</taxon>
        <taxon>Bacillota</taxon>
        <taxon>Clostridia</taxon>
        <taxon>Peptostreptococcales</taxon>
        <taxon>Peptostreptococcaceae</taxon>
        <taxon>Romboutsia</taxon>
    </lineage>
</organism>
<dbReference type="InterPro" id="IPR041895">
    <property type="entry name" value="ArdA_dom1"/>
</dbReference>
<sequence>MITNLKPSAFIANLREYNEGNLVGKWIEFPTTESNFIEQLRSIGINNSIYGDEYFIADHEYFIGIDQYASYEELNKFALLSLQIIKRPDYEEVFSKSENMRFLKEIIEEKLDDGESLESIHEYISNFKVFYRTDGNLSALKNFGYYLLEELDYLNHGMLDDNVKKYIDVESFAKNNFIEMTNEVYSLEDRETNTTILIIADL</sequence>
<dbReference type="Gene3D" id="3.10.20.480">
    <property type="entry name" value="Antirestriction protein ArdA, domain 1"/>
    <property type="match status" value="1"/>
</dbReference>
<dbReference type="Proteomes" id="UP000776700">
    <property type="component" value="Unassembled WGS sequence"/>
</dbReference>
<dbReference type="Pfam" id="PF07275">
    <property type="entry name" value="ArdA"/>
    <property type="match status" value="1"/>
</dbReference>
<reference evidence="1" key="2">
    <citation type="submission" date="2021-09" db="EMBL/GenBank/DDBJ databases">
        <authorList>
            <person name="Gilroy R."/>
        </authorList>
    </citation>
    <scope>NUCLEOTIDE SEQUENCE</scope>
    <source>
        <strain evidence="1">1277</strain>
    </source>
</reference>
<dbReference type="EMBL" id="DYUB01000261">
    <property type="protein sequence ID" value="HJG97101.1"/>
    <property type="molecule type" value="Genomic_DNA"/>
</dbReference>
<evidence type="ECO:0000313" key="2">
    <source>
        <dbReference type="Proteomes" id="UP000776700"/>
    </source>
</evidence>
<dbReference type="InterPro" id="IPR009899">
    <property type="entry name" value="ArdA"/>
</dbReference>
<accession>A0A921N198</accession>
<comment type="caution">
    <text evidence="1">The sequence shown here is derived from an EMBL/GenBank/DDBJ whole genome shotgun (WGS) entry which is preliminary data.</text>
</comment>
<evidence type="ECO:0000313" key="1">
    <source>
        <dbReference type="EMBL" id="HJG97101.1"/>
    </source>
</evidence>
<dbReference type="AlphaFoldDB" id="A0A921N198"/>
<protein>
    <submittedName>
        <fullName evidence="1">Antirestriction protein ArdA</fullName>
    </submittedName>
</protein>
<gene>
    <name evidence="1" type="ORF">K8V90_08385</name>
</gene>
<name>A0A921N198_9FIRM</name>
<proteinExistence type="predicted"/>